<feature type="transmembrane region" description="Helical" evidence="5">
    <location>
        <begin position="129"/>
        <end position="151"/>
    </location>
</feature>
<dbReference type="NCBIfam" id="TIGR00945">
    <property type="entry name" value="tatC"/>
    <property type="match status" value="1"/>
</dbReference>
<dbReference type="AlphaFoldDB" id="F4MMJ8"/>
<keyword evidence="2 5" id="KW-0812">Transmembrane</keyword>
<keyword evidence="5" id="KW-0813">Transport</keyword>
<dbReference type="GO" id="GO:0065002">
    <property type="term" value="P:intracellular protein transmembrane transport"/>
    <property type="evidence" value="ECO:0007669"/>
    <property type="project" value="TreeGrafter"/>
</dbReference>
<keyword evidence="5" id="KW-1003">Cell membrane</keyword>
<dbReference type="EMBL" id="FQ032819">
    <property type="protein sequence ID" value="CBL87361.1"/>
    <property type="molecule type" value="Genomic_DNA"/>
</dbReference>
<sequence>MDEKIMPFLEHLEELRWHILKSLGSILIAATIAFLAKDLIFDNILFGPKKQDFFTYKLLCKTSTFLGLDDTFCIKELPFRVQSRTVSGQFSAHIWTSITAGFIVAFPYVLYQLWLFISPGLVKNEQKKARGFVGVSSFLFFIGVLFGYYVVTPLSIRFLGSYTVSSEVFNDFDLSSYIGLVRASVISSGLIFELPIIVYFLTKIGLLTPDFMRKYRKISLVIVLTLSAIITPPDIASQVIVAIPIMILYELSIFISKKVLKNNDGS</sequence>
<keyword evidence="3 5" id="KW-1133">Transmembrane helix</keyword>
<keyword evidence="5" id="KW-0811">Translocation</keyword>
<comment type="similarity">
    <text evidence="5">Belongs to the TatC family.</text>
</comment>
<dbReference type="GO" id="GO:0033281">
    <property type="term" value="C:TAT protein transport complex"/>
    <property type="evidence" value="ECO:0007669"/>
    <property type="project" value="UniProtKB-UniRule"/>
</dbReference>
<protein>
    <recommendedName>
        <fullName evidence="5">Sec-independent protein translocase protein TatC</fullName>
    </recommendedName>
</protein>
<evidence type="ECO:0000256" key="2">
    <source>
        <dbReference type="ARBA" id="ARBA00022692"/>
    </source>
</evidence>
<dbReference type="PANTHER" id="PTHR30371">
    <property type="entry name" value="SEC-INDEPENDENT PROTEIN TRANSLOCASE PROTEIN TATC"/>
    <property type="match status" value="1"/>
</dbReference>
<dbReference type="PANTHER" id="PTHR30371:SF0">
    <property type="entry name" value="SEC-INDEPENDENT PROTEIN TRANSLOCASE PROTEIN TATC, CHLOROPLASTIC-RELATED"/>
    <property type="match status" value="1"/>
</dbReference>
<evidence type="ECO:0000313" key="6">
    <source>
        <dbReference type="EMBL" id="CBL87361.1"/>
    </source>
</evidence>
<evidence type="ECO:0000256" key="1">
    <source>
        <dbReference type="ARBA" id="ARBA00004141"/>
    </source>
</evidence>
<gene>
    <name evidence="5" type="primary">tatC</name>
    <name evidence="6" type="ORF">S18_1082_0011</name>
</gene>
<comment type="caution">
    <text evidence="5">Lacks conserved residue(s) required for the propagation of feature annotation.</text>
</comment>
<dbReference type="HAMAP" id="MF_00902">
    <property type="entry name" value="TatC"/>
    <property type="match status" value="1"/>
</dbReference>
<feature type="transmembrane region" description="Helical" evidence="5">
    <location>
        <begin position="20"/>
        <end position="40"/>
    </location>
</feature>
<accession>F4MMJ8</accession>
<feature type="transmembrane region" description="Helical" evidence="5">
    <location>
        <begin position="94"/>
        <end position="117"/>
    </location>
</feature>
<evidence type="ECO:0000256" key="5">
    <source>
        <dbReference type="HAMAP-Rule" id="MF_00902"/>
    </source>
</evidence>
<dbReference type="GO" id="GO:0009977">
    <property type="term" value="F:proton motive force dependent protein transmembrane transporter activity"/>
    <property type="evidence" value="ECO:0007669"/>
    <property type="project" value="TreeGrafter"/>
</dbReference>
<comment type="subcellular location">
    <subcellularLocation>
        <location evidence="5">Cell membrane</location>
        <topology evidence="5">Multi-pass membrane protein</topology>
    </subcellularLocation>
    <subcellularLocation>
        <location evidence="1">Membrane</location>
        <topology evidence="1">Multi-pass membrane protein</topology>
    </subcellularLocation>
</comment>
<dbReference type="InterPro" id="IPR002033">
    <property type="entry name" value="TatC"/>
</dbReference>
<evidence type="ECO:0000256" key="3">
    <source>
        <dbReference type="ARBA" id="ARBA00022989"/>
    </source>
</evidence>
<comment type="function">
    <text evidence="5">Part of the twin-arginine translocation (Tat) system that transports large folded proteins containing a characteristic twin-arginine motif in their signal peptide across membranes.</text>
</comment>
<name>F4MMJ8_9BACT</name>
<dbReference type="Pfam" id="PF00902">
    <property type="entry name" value="TatC"/>
    <property type="match status" value="1"/>
</dbReference>
<evidence type="ECO:0000256" key="4">
    <source>
        <dbReference type="ARBA" id="ARBA00023136"/>
    </source>
</evidence>
<dbReference type="PRINTS" id="PR01840">
    <property type="entry name" value="TATCFAMILY"/>
</dbReference>
<reference evidence="6" key="1">
    <citation type="submission" date="2010-05" db="EMBL/GenBank/DDBJ databases">
        <authorList>
            <person name="Genoscope - CEA"/>
        </authorList>
    </citation>
    <scope>NUCLEOTIDE SEQUENCE</scope>
</reference>
<keyword evidence="4 5" id="KW-0472">Membrane</keyword>
<feature type="transmembrane region" description="Helical" evidence="5">
    <location>
        <begin position="177"/>
        <end position="202"/>
    </location>
</feature>
<dbReference type="GO" id="GO:0043953">
    <property type="term" value="P:protein transport by the Tat complex"/>
    <property type="evidence" value="ECO:0007669"/>
    <property type="project" value="UniProtKB-UniRule"/>
</dbReference>
<organism evidence="6">
    <name type="scientific">uncultured Flavobacteriia bacterium</name>
    <dbReference type="NCBI Taxonomy" id="212695"/>
    <lineage>
        <taxon>Bacteria</taxon>
        <taxon>Pseudomonadati</taxon>
        <taxon>Bacteroidota</taxon>
        <taxon>Flavobacteriia</taxon>
        <taxon>environmental samples</taxon>
    </lineage>
</organism>
<comment type="subunit">
    <text evidence="5">Forms a complex with TatA.</text>
</comment>
<keyword evidence="5" id="KW-0653">Protein transport</keyword>
<reference evidence="6" key="2">
    <citation type="journal article" date="2012" name="Environ. Microbiol.">
        <title>Genomic content of uncultured Bacteroidetes from contrasting oceanic provinces in the North Atlantic Ocean.</title>
        <authorList>
            <person name="Gomez-Pereira P.R."/>
            <person name="Schuler M."/>
            <person name="Fuchs B.M."/>
            <person name="Bennke C."/>
            <person name="Teeling H."/>
            <person name="Waldmann J."/>
            <person name="Richter M."/>
            <person name="Barbe V."/>
            <person name="Bataille E."/>
            <person name="Glockner F.O."/>
            <person name="Amann R."/>
        </authorList>
    </citation>
    <scope>NUCLEOTIDE SEQUENCE</scope>
</reference>
<proteinExistence type="inferred from homology"/>